<evidence type="ECO:0000256" key="1">
    <source>
        <dbReference type="SAM" id="MobiDB-lite"/>
    </source>
</evidence>
<dbReference type="EMBL" id="JBFAUK010000003">
    <property type="protein sequence ID" value="MEV5505946.1"/>
    <property type="molecule type" value="Genomic_DNA"/>
</dbReference>
<feature type="region of interest" description="Disordered" evidence="1">
    <location>
        <begin position="36"/>
        <end position="69"/>
    </location>
</feature>
<sequence length="69" mass="7130">MPNRASRDGHRGQLATGALAVAALLATLVALWQTQSGPMVHPPHGPTPSPTPPSQPPPDPDPRAWSPGL</sequence>
<accession>A0ABV3JSU8</accession>
<dbReference type="RefSeq" id="WP_153068760.1">
    <property type="nucleotide sequence ID" value="NZ_JBFAUK010000003.1"/>
</dbReference>
<keyword evidence="3" id="KW-1185">Reference proteome</keyword>
<name>A0ABV3JSU8_STRON</name>
<dbReference type="Proteomes" id="UP001552594">
    <property type="component" value="Unassembled WGS sequence"/>
</dbReference>
<evidence type="ECO:0000313" key="3">
    <source>
        <dbReference type="Proteomes" id="UP001552594"/>
    </source>
</evidence>
<organism evidence="2 3">
    <name type="scientific">Streptomyces orinoci</name>
    <name type="common">Streptoverticillium orinoci</name>
    <dbReference type="NCBI Taxonomy" id="67339"/>
    <lineage>
        <taxon>Bacteria</taxon>
        <taxon>Bacillati</taxon>
        <taxon>Actinomycetota</taxon>
        <taxon>Actinomycetes</taxon>
        <taxon>Kitasatosporales</taxon>
        <taxon>Streptomycetaceae</taxon>
        <taxon>Streptomyces</taxon>
    </lineage>
</organism>
<proteinExistence type="predicted"/>
<protein>
    <submittedName>
        <fullName evidence="2">Uncharacterized protein</fullName>
    </submittedName>
</protein>
<feature type="compositionally biased region" description="Pro residues" evidence="1">
    <location>
        <begin position="40"/>
        <end position="59"/>
    </location>
</feature>
<gene>
    <name evidence="2" type="ORF">AB0L16_05625</name>
</gene>
<reference evidence="2 3" key="1">
    <citation type="submission" date="2024-06" db="EMBL/GenBank/DDBJ databases">
        <title>The Natural Products Discovery Center: Release of the First 8490 Sequenced Strains for Exploring Actinobacteria Biosynthetic Diversity.</title>
        <authorList>
            <person name="Kalkreuter E."/>
            <person name="Kautsar S.A."/>
            <person name="Yang D."/>
            <person name="Bader C.D."/>
            <person name="Teijaro C.N."/>
            <person name="Fluegel L."/>
            <person name="Davis C.M."/>
            <person name="Simpson J.R."/>
            <person name="Lauterbach L."/>
            <person name="Steele A.D."/>
            <person name="Gui C."/>
            <person name="Meng S."/>
            <person name="Li G."/>
            <person name="Viehrig K."/>
            <person name="Ye F."/>
            <person name="Su P."/>
            <person name="Kiefer A.F."/>
            <person name="Nichols A."/>
            <person name="Cepeda A.J."/>
            <person name="Yan W."/>
            <person name="Fan B."/>
            <person name="Jiang Y."/>
            <person name="Adhikari A."/>
            <person name="Zheng C.-J."/>
            <person name="Schuster L."/>
            <person name="Cowan T.M."/>
            <person name="Smanski M.J."/>
            <person name="Chevrette M.G."/>
            <person name="De Carvalho L.P.S."/>
            <person name="Shen B."/>
        </authorList>
    </citation>
    <scope>NUCLEOTIDE SEQUENCE [LARGE SCALE GENOMIC DNA]</scope>
    <source>
        <strain evidence="2 3">NPDC052347</strain>
    </source>
</reference>
<evidence type="ECO:0000313" key="2">
    <source>
        <dbReference type="EMBL" id="MEV5505946.1"/>
    </source>
</evidence>
<comment type="caution">
    <text evidence="2">The sequence shown here is derived from an EMBL/GenBank/DDBJ whole genome shotgun (WGS) entry which is preliminary data.</text>
</comment>